<feature type="chain" id="PRO_5003276410" evidence="1">
    <location>
        <begin position="27"/>
        <end position="49"/>
    </location>
</feature>
<evidence type="ECO:0000256" key="1">
    <source>
        <dbReference type="SAM" id="SignalP"/>
    </source>
</evidence>
<reference evidence="2" key="1">
    <citation type="journal article" date="2011" name="Plant Physiol.">
        <title>Comprehensive sequence analysis of 24,783 barley full-length cDNAs derived from 12 clone libraries.</title>
        <authorList>
            <person name="Matsumoto T."/>
            <person name="Tanaka T."/>
            <person name="Sakai H."/>
            <person name="Amano N."/>
            <person name="Kanamori H."/>
            <person name="Kurita K."/>
            <person name="Kikuta A."/>
            <person name="Kamiya K."/>
            <person name="Yamamoto M."/>
            <person name="Ikawa H."/>
            <person name="Fujii N."/>
            <person name="Hori K."/>
            <person name="Itoh T."/>
            <person name="Sato K."/>
        </authorList>
    </citation>
    <scope>NUCLEOTIDE SEQUENCE</scope>
</reference>
<dbReference type="EMBL" id="AK371478">
    <property type="protein sequence ID" value="BAK02676.1"/>
    <property type="molecule type" value="mRNA"/>
</dbReference>
<keyword evidence="1" id="KW-0732">Signal</keyword>
<sequence length="49" mass="5381">MELRASSSLLPCILLLSLFSSGILRGSSKINVFPLSIKWTGRISSCQNR</sequence>
<dbReference type="AlphaFoldDB" id="F2E5Q4"/>
<feature type="signal peptide" evidence="1">
    <location>
        <begin position="1"/>
        <end position="26"/>
    </location>
</feature>
<protein>
    <submittedName>
        <fullName evidence="2">Predicted protein</fullName>
    </submittedName>
</protein>
<organism evidence="2">
    <name type="scientific">Hordeum vulgare subsp. vulgare</name>
    <name type="common">Domesticated barley</name>
    <dbReference type="NCBI Taxonomy" id="112509"/>
    <lineage>
        <taxon>Eukaryota</taxon>
        <taxon>Viridiplantae</taxon>
        <taxon>Streptophyta</taxon>
        <taxon>Embryophyta</taxon>
        <taxon>Tracheophyta</taxon>
        <taxon>Spermatophyta</taxon>
        <taxon>Magnoliopsida</taxon>
        <taxon>Liliopsida</taxon>
        <taxon>Poales</taxon>
        <taxon>Poaceae</taxon>
        <taxon>BOP clade</taxon>
        <taxon>Pooideae</taxon>
        <taxon>Triticodae</taxon>
        <taxon>Triticeae</taxon>
        <taxon>Hordeinae</taxon>
        <taxon>Hordeum</taxon>
    </lineage>
</organism>
<evidence type="ECO:0000313" key="2">
    <source>
        <dbReference type="EMBL" id="BAK02676.1"/>
    </source>
</evidence>
<proteinExistence type="evidence at transcript level"/>
<accession>F2E5Q4</accession>
<name>F2E5Q4_HORVV</name>